<dbReference type="GO" id="GO:0004497">
    <property type="term" value="F:monooxygenase activity"/>
    <property type="evidence" value="ECO:0007669"/>
    <property type="project" value="UniProtKB-KW"/>
</dbReference>
<evidence type="ECO:0000256" key="1">
    <source>
        <dbReference type="ARBA" id="ARBA00001971"/>
    </source>
</evidence>
<keyword evidence="6" id="KW-0503">Monooxygenase</keyword>
<evidence type="ECO:0000313" key="9">
    <source>
        <dbReference type="Proteomes" id="UP001301769"/>
    </source>
</evidence>
<dbReference type="InterPro" id="IPR050121">
    <property type="entry name" value="Cytochrome_P450_monoxygenase"/>
</dbReference>
<dbReference type="PANTHER" id="PTHR24305:SF226">
    <property type="entry name" value="CYTOCHROME P450 MONOOXYGENASE"/>
    <property type="match status" value="1"/>
</dbReference>
<evidence type="ECO:0000256" key="2">
    <source>
        <dbReference type="ARBA" id="ARBA00022617"/>
    </source>
</evidence>
<gene>
    <name evidence="8" type="ORF">QBC37DRAFT_318958</name>
</gene>
<evidence type="ECO:0000256" key="3">
    <source>
        <dbReference type="ARBA" id="ARBA00022723"/>
    </source>
</evidence>
<keyword evidence="7" id="KW-1133">Transmembrane helix</keyword>
<reference evidence="8" key="2">
    <citation type="submission" date="2023-05" db="EMBL/GenBank/DDBJ databases">
        <authorList>
            <consortium name="Lawrence Berkeley National Laboratory"/>
            <person name="Steindorff A."/>
            <person name="Hensen N."/>
            <person name="Bonometti L."/>
            <person name="Westerberg I."/>
            <person name="Brannstrom I.O."/>
            <person name="Guillou S."/>
            <person name="Cros-Aarteil S."/>
            <person name="Calhoun S."/>
            <person name="Haridas S."/>
            <person name="Kuo A."/>
            <person name="Mondo S."/>
            <person name="Pangilinan J."/>
            <person name="Riley R."/>
            <person name="Labutti K."/>
            <person name="Andreopoulos B."/>
            <person name="Lipzen A."/>
            <person name="Chen C."/>
            <person name="Yanf M."/>
            <person name="Daum C."/>
            <person name="Ng V."/>
            <person name="Clum A."/>
            <person name="Ohm R."/>
            <person name="Martin F."/>
            <person name="Silar P."/>
            <person name="Natvig D."/>
            <person name="Lalanne C."/>
            <person name="Gautier V."/>
            <person name="Ament-Velasquez S.L."/>
            <person name="Kruys A."/>
            <person name="Hutchinson M.I."/>
            <person name="Powell A.J."/>
            <person name="Barry K."/>
            <person name="Miller A.N."/>
            <person name="Grigoriev I.V."/>
            <person name="Debuchy R."/>
            <person name="Gladieux P."/>
            <person name="Thoren M.H."/>
            <person name="Johannesson H."/>
        </authorList>
    </citation>
    <scope>NUCLEOTIDE SEQUENCE</scope>
    <source>
        <strain evidence="8">PSN293</strain>
    </source>
</reference>
<evidence type="ECO:0000313" key="8">
    <source>
        <dbReference type="EMBL" id="KAK4211987.1"/>
    </source>
</evidence>
<dbReference type="SUPFAM" id="SSF48264">
    <property type="entry name" value="Cytochrome P450"/>
    <property type="match status" value="1"/>
</dbReference>
<feature type="binding site" description="axial binding residue" evidence="5">
    <location>
        <position position="448"/>
    </location>
    <ligand>
        <name>heme</name>
        <dbReference type="ChEBI" id="CHEBI:30413"/>
    </ligand>
    <ligandPart>
        <name>Fe</name>
        <dbReference type="ChEBI" id="CHEBI:18248"/>
    </ligandPart>
</feature>
<sequence>MTMLYSDTATATVAYYATAALFTAITLIASYRLFAHPLRAYPGPLAAKLTQFYTGRYVLILRLHLVIWELHRTYGPVIRLGPNALVFNTATALRDIYQNDRIRKSPNYQLVVKNNVYSVFHAIDPEIHRQKRRMIGQVISDRAMRSFEPVMAPEIDIFLKHIKQASQSSTHVNLTPMAKFLSLDIAGQLTFGYGLNMQTSKSNRFMIQAIQAANFMGNLFLHMPFFSKIKYLEPITNRLFADGRSNFLALVDSISKERAALDKNAKPDFYSYVADEIGAKGMENHEGVFWNEALFLLTAGGDTVATLLPATFFYLVRNPRVYAKLVHEIRTTFAHGHEIQGGPQLAGCVYLRACIDEALRMSPPGPTTLWRVQDPNDKQPLFIDGHLVPRGTTFGVNIYSLHHNEDYFPSPFEYRPERWLWSSNSIDEAARKRALEAFTAFGVGSRQCAGKPMAYLEASLVLAKTIWYYDFESAPGELGQVGGGRVGAKHGRDRPDEFQLHDMFVSLHDGPYLVFRSRRGAE</sequence>
<dbReference type="PRINTS" id="PR00385">
    <property type="entry name" value="P450"/>
</dbReference>
<evidence type="ECO:0000256" key="4">
    <source>
        <dbReference type="ARBA" id="ARBA00023004"/>
    </source>
</evidence>
<keyword evidence="7" id="KW-0472">Membrane</keyword>
<keyword evidence="4 5" id="KW-0408">Iron</keyword>
<dbReference type="Pfam" id="PF00067">
    <property type="entry name" value="p450"/>
    <property type="match status" value="1"/>
</dbReference>
<dbReference type="AlphaFoldDB" id="A0AAN7B6M4"/>
<reference evidence="8" key="1">
    <citation type="journal article" date="2023" name="Mol. Phylogenet. Evol.">
        <title>Genome-scale phylogeny and comparative genomics of the fungal order Sordariales.</title>
        <authorList>
            <person name="Hensen N."/>
            <person name="Bonometti L."/>
            <person name="Westerberg I."/>
            <person name="Brannstrom I.O."/>
            <person name="Guillou S."/>
            <person name="Cros-Aarteil S."/>
            <person name="Calhoun S."/>
            <person name="Haridas S."/>
            <person name="Kuo A."/>
            <person name="Mondo S."/>
            <person name="Pangilinan J."/>
            <person name="Riley R."/>
            <person name="LaButti K."/>
            <person name="Andreopoulos B."/>
            <person name="Lipzen A."/>
            <person name="Chen C."/>
            <person name="Yan M."/>
            <person name="Daum C."/>
            <person name="Ng V."/>
            <person name="Clum A."/>
            <person name="Steindorff A."/>
            <person name="Ohm R.A."/>
            <person name="Martin F."/>
            <person name="Silar P."/>
            <person name="Natvig D.O."/>
            <person name="Lalanne C."/>
            <person name="Gautier V."/>
            <person name="Ament-Velasquez S.L."/>
            <person name="Kruys A."/>
            <person name="Hutchinson M.I."/>
            <person name="Powell A.J."/>
            <person name="Barry K."/>
            <person name="Miller A.N."/>
            <person name="Grigoriev I.V."/>
            <person name="Debuchy R."/>
            <person name="Gladieux P."/>
            <person name="Hiltunen Thoren M."/>
            <person name="Johannesson H."/>
        </authorList>
    </citation>
    <scope>NUCLEOTIDE SEQUENCE</scope>
    <source>
        <strain evidence="8">PSN293</strain>
    </source>
</reference>
<accession>A0AAN7B6M4</accession>
<keyword evidence="6" id="KW-0560">Oxidoreductase</keyword>
<keyword evidence="9" id="KW-1185">Reference proteome</keyword>
<keyword evidence="7" id="KW-0812">Transmembrane</keyword>
<dbReference type="InterPro" id="IPR036396">
    <property type="entry name" value="Cyt_P450_sf"/>
</dbReference>
<dbReference type="CDD" id="cd11061">
    <property type="entry name" value="CYP67-like"/>
    <property type="match status" value="1"/>
</dbReference>
<evidence type="ECO:0000256" key="6">
    <source>
        <dbReference type="RuleBase" id="RU000461"/>
    </source>
</evidence>
<dbReference type="PANTHER" id="PTHR24305">
    <property type="entry name" value="CYTOCHROME P450"/>
    <property type="match status" value="1"/>
</dbReference>
<dbReference type="InterPro" id="IPR017972">
    <property type="entry name" value="Cyt_P450_CS"/>
</dbReference>
<comment type="similarity">
    <text evidence="6">Belongs to the cytochrome P450 family.</text>
</comment>
<feature type="transmembrane region" description="Helical" evidence="7">
    <location>
        <begin position="13"/>
        <end position="34"/>
    </location>
</feature>
<evidence type="ECO:0000256" key="7">
    <source>
        <dbReference type="SAM" id="Phobius"/>
    </source>
</evidence>
<dbReference type="PRINTS" id="PR00463">
    <property type="entry name" value="EP450I"/>
</dbReference>
<dbReference type="InterPro" id="IPR002401">
    <property type="entry name" value="Cyt_P450_E_grp-I"/>
</dbReference>
<organism evidence="8 9">
    <name type="scientific">Rhypophila decipiens</name>
    <dbReference type="NCBI Taxonomy" id="261697"/>
    <lineage>
        <taxon>Eukaryota</taxon>
        <taxon>Fungi</taxon>
        <taxon>Dikarya</taxon>
        <taxon>Ascomycota</taxon>
        <taxon>Pezizomycotina</taxon>
        <taxon>Sordariomycetes</taxon>
        <taxon>Sordariomycetidae</taxon>
        <taxon>Sordariales</taxon>
        <taxon>Naviculisporaceae</taxon>
        <taxon>Rhypophila</taxon>
    </lineage>
</organism>
<dbReference type="GO" id="GO:0005506">
    <property type="term" value="F:iron ion binding"/>
    <property type="evidence" value="ECO:0007669"/>
    <property type="project" value="InterPro"/>
</dbReference>
<protein>
    <submittedName>
        <fullName evidence="8">Cytochrome P450</fullName>
    </submittedName>
</protein>
<dbReference type="EMBL" id="MU858136">
    <property type="protein sequence ID" value="KAK4211987.1"/>
    <property type="molecule type" value="Genomic_DNA"/>
</dbReference>
<dbReference type="Gene3D" id="1.10.630.10">
    <property type="entry name" value="Cytochrome P450"/>
    <property type="match status" value="1"/>
</dbReference>
<comment type="cofactor">
    <cofactor evidence="1 5">
        <name>heme</name>
        <dbReference type="ChEBI" id="CHEBI:30413"/>
    </cofactor>
</comment>
<comment type="caution">
    <text evidence="8">The sequence shown here is derived from an EMBL/GenBank/DDBJ whole genome shotgun (WGS) entry which is preliminary data.</text>
</comment>
<keyword evidence="3 5" id="KW-0479">Metal-binding</keyword>
<dbReference type="InterPro" id="IPR001128">
    <property type="entry name" value="Cyt_P450"/>
</dbReference>
<dbReference type="GO" id="GO:0016705">
    <property type="term" value="F:oxidoreductase activity, acting on paired donors, with incorporation or reduction of molecular oxygen"/>
    <property type="evidence" value="ECO:0007669"/>
    <property type="project" value="InterPro"/>
</dbReference>
<evidence type="ECO:0000256" key="5">
    <source>
        <dbReference type="PIRSR" id="PIRSR602401-1"/>
    </source>
</evidence>
<keyword evidence="2 5" id="KW-0349">Heme</keyword>
<dbReference type="PROSITE" id="PS00086">
    <property type="entry name" value="CYTOCHROME_P450"/>
    <property type="match status" value="1"/>
</dbReference>
<name>A0AAN7B6M4_9PEZI</name>
<proteinExistence type="inferred from homology"/>
<dbReference type="Proteomes" id="UP001301769">
    <property type="component" value="Unassembled WGS sequence"/>
</dbReference>
<dbReference type="GO" id="GO:0020037">
    <property type="term" value="F:heme binding"/>
    <property type="evidence" value="ECO:0007669"/>
    <property type="project" value="InterPro"/>
</dbReference>